<dbReference type="PANTHER" id="PTHR46796:SF13">
    <property type="entry name" value="HTH-TYPE TRANSCRIPTIONAL ACTIVATOR RHAS"/>
    <property type="match status" value="1"/>
</dbReference>
<evidence type="ECO:0000313" key="6">
    <source>
        <dbReference type="Proteomes" id="UP001597511"/>
    </source>
</evidence>
<keyword evidence="2" id="KW-0238">DNA-binding</keyword>
<keyword evidence="1" id="KW-0805">Transcription regulation</keyword>
<dbReference type="PANTHER" id="PTHR46796">
    <property type="entry name" value="HTH-TYPE TRANSCRIPTIONAL ACTIVATOR RHAS-RELATED"/>
    <property type="match status" value="1"/>
</dbReference>
<gene>
    <name evidence="5" type="ORF">ACFS6H_18780</name>
</gene>
<proteinExistence type="predicted"/>
<dbReference type="Pfam" id="PF12833">
    <property type="entry name" value="HTH_18"/>
    <property type="match status" value="1"/>
</dbReference>
<name>A0ABW6ADE0_9BACT</name>
<sequence length="277" mass="32175">MEVTFFKPKSVLLRRYMDGYYFLTKKREEGDIRYLTFPNNFSIISVAQNASLELTAYSGVVQEKKKNGFYSALICHYIKPIEAVYKGAVEEVTFYFKPLGLNAFLTAPLSQYPLHTSTFLPYPDYKPAMLAILSEKDTNTRRGMIENYWLSKLTGFKHDFLFDVIKDLSRTDEEISILELARKYHTSRQTINKQFIQHMGKSPGAFKKIHRFREVLAQKTIPGTREETLTALSYACLFYDQSHMIKEFKQLTGLSPKVFFKMIHLNTDGVGNWLFKS</sequence>
<feature type="domain" description="HTH araC/xylS-type" evidence="4">
    <location>
        <begin position="158"/>
        <end position="262"/>
    </location>
</feature>
<comment type="caution">
    <text evidence="5">The sequence shown here is derived from an EMBL/GenBank/DDBJ whole genome shotgun (WGS) entry which is preliminary data.</text>
</comment>
<evidence type="ECO:0000256" key="1">
    <source>
        <dbReference type="ARBA" id="ARBA00023015"/>
    </source>
</evidence>
<organism evidence="5 6">
    <name type="scientific">Terrimonas rubra</name>
    <dbReference type="NCBI Taxonomy" id="1035890"/>
    <lineage>
        <taxon>Bacteria</taxon>
        <taxon>Pseudomonadati</taxon>
        <taxon>Bacteroidota</taxon>
        <taxon>Chitinophagia</taxon>
        <taxon>Chitinophagales</taxon>
        <taxon>Chitinophagaceae</taxon>
        <taxon>Terrimonas</taxon>
    </lineage>
</organism>
<evidence type="ECO:0000256" key="2">
    <source>
        <dbReference type="ARBA" id="ARBA00023125"/>
    </source>
</evidence>
<keyword evidence="3" id="KW-0804">Transcription</keyword>
<accession>A0ABW6ADE0</accession>
<protein>
    <submittedName>
        <fullName evidence="5">Helix-turn-helix domain-containing protein</fullName>
    </submittedName>
</protein>
<dbReference type="Proteomes" id="UP001597511">
    <property type="component" value="Unassembled WGS sequence"/>
</dbReference>
<evidence type="ECO:0000259" key="4">
    <source>
        <dbReference type="PROSITE" id="PS01124"/>
    </source>
</evidence>
<dbReference type="EMBL" id="JBHUOZ010000003">
    <property type="protein sequence ID" value="MFD2921773.1"/>
    <property type="molecule type" value="Genomic_DNA"/>
</dbReference>
<dbReference type="RefSeq" id="WP_386102735.1">
    <property type="nucleotide sequence ID" value="NZ_JBHUOZ010000003.1"/>
</dbReference>
<dbReference type="SMART" id="SM00342">
    <property type="entry name" value="HTH_ARAC"/>
    <property type="match status" value="1"/>
</dbReference>
<evidence type="ECO:0000256" key="3">
    <source>
        <dbReference type="ARBA" id="ARBA00023163"/>
    </source>
</evidence>
<dbReference type="Gene3D" id="1.10.10.60">
    <property type="entry name" value="Homeodomain-like"/>
    <property type="match status" value="1"/>
</dbReference>
<dbReference type="InterPro" id="IPR018060">
    <property type="entry name" value="HTH_AraC"/>
</dbReference>
<evidence type="ECO:0000313" key="5">
    <source>
        <dbReference type="EMBL" id="MFD2921773.1"/>
    </source>
</evidence>
<reference evidence="6" key="1">
    <citation type="journal article" date="2019" name="Int. J. Syst. Evol. Microbiol.">
        <title>The Global Catalogue of Microorganisms (GCM) 10K type strain sequencing project: providing services to taxonomists for standard genome sequencing and annotation.</title>
        <authorList>
            <consortium name="The Broad Institute Genomics Platform"/>
            <consortium name="The Broad Institute Genome Sequencing Center for Infectious Disease"/>
            <person name="Wu L."/>
            <person name="Ma J."/>
        </authorList>
    </citation>
    <scope>NUCLEOTIDE SEQUENCE [LARGE SCALE GENOMIC DNA]</scope>
    <source>
        <strain evidence="6">KCTC 23299</strain>
    </source>
</reference>
<dbReference type="PROSITE" id="PS01124">
    <property type="entry name" value="HTH_ARAC_FAMILY_2"/>
    <property type="match status" value="1"/>
</dbReference>
<keyword evidence="6" id="KW-1185">Reference proteome</keyword>
<dbReference type="InterPro" id="IPR050204">
    <property type="entry name" value="AraC_XylS_family_regulators"/>
</dbReference>